<dbReference type="PROSITE" id="PS50290">
    <property type="entry name" value="PI3_4_KINASE_3"/>
    <property type="match status" value="1"/>
</dbReference>
<evidence type="ECO:0000259" key="3">
    <source>
        <dbReference type="PROSITE" id="PS50222"/>
    </source>
</evidence>
<evidence type="ECO:0008006" key="7">
    <source>
        <dbReference type="Google" id="ProtNLM"/>
    </source>
</evidence>
<dbReference type="Gene3D" id="1.10.238.10">
    <property type="entry name" value="EF-hand"/>
    <property type="match status" value="1"/>
</dbReference>
<dbReference type="GO" id="GO:0006281">
    <property type="term" value="P:DNA repair"/>
    <property type="evidence" value="ECO:0007669"/>
    <property type="project" value="TreeGrafter"/>
</dbReference>
<evidence type="ECO:0000313" key="5">
    <source>
        <dbReference type="EMBL" id="KAF2580184.1"/>
    </source>
</evidence>
<name>A0A8S9JDM0_BRACR</name>
<dbReference type="Pfam" id="PF13499">
    <property type="entry name" value="EF-hand_7"/>
    <property type="match status" value="2"/>
</dbReference>
<dbReference type="GO" id="GO:0000124">
    <property type="term" value="C:SAGA complex"/>
    <property type="evidence" value="ECO:0007669"/>
    <property type="project" value="TreeGrafter"/>
</dbReference>
<dbReference type="SUPFAM" id="SSF48371">
    <property type="entry name" value="ARM repeat"/>
    <property type="match status" value="1"/>
</dbReference>
<dbReference type="GO" id="GO:0005509">
    <property type="term" value="F:calcium ion binding"/>
    <property type="evidence" value="ECO:0007669"/>
    <property type="project" value="InterPro"/>
</dbReference>
<dbReference type="InterPro" id="IPR002048">
    <property type="entry name" value="EF_hand_dom"/>
</dbReference>
<dbReference type="FunFam" id="1.10.238.10:FF:000158">
    <property type="entry name" value="Calcium-dependent protein kinase 28"/>
    <property type="match status" value="1"/>
</dbReference>
<dbReference type="GO" id="GO:0005634">
    <property type="term" value="C:nucleus"/>
    <property type="evidence" value="ECO:0007669"/>
    <property type="project" value="TreeGrafter"/>
</dbReference>
<sequence length="1153" mass="129262">MSPGGASSIPNVETPGSATQPDEEFKPNAAMEEMIINFLIRVTLVIEPKDRETNTMYNQALDLLSQALEVWPNANVKFNYLEKLLSSMPPCQSSDPSTALAQGLDVMNKVLEKQPHLFIRNNINQISQILEPCFKTKMLDAGKSLCSVLKMVFTAFPLDAANTPPDIKLLYQKVNELINKHVSAVTAPQASVEDNSFGSISFVLLVIKTLAKVHKNFVDSYVVVRILQRLARDLGSAVGSHPRQGPRADSDSAVTSSRQSADVGSVICNIKSVLELIDETVMLIPDCKRSVTQILNTLLSEKGIDASVLLCILDMIKRWVEDDVSKTGASGMSGSFLTQKDIVAFLNKLSYLDKQQFSSDALEEWDQKYLQLLYGLCADSTKEQAKAYLEMKGERASGLNLINSTNLEYFPDKIKAEIFRLKGDFHLKLNDTEGANIAYSNAITLFKNLPKGWISWGNYCDMAYQETQDEIWLEYAVSCFLQGIRFGVSNSRSHIARVLYLLSFDTANESVGRVFDKHLEQVPHWVWLSWIPQLLLSLQRTEAPHCKLVLLKIAAVFPQALYYWLRTYLLERRDAVNKSELGRLVLAQRMQQNASGVAGHGGGNLPSEIHQGAQVGGASGTHDSGNPHGQESERSTAENNAHPGNDQSMHQSSSTINENTARQNDASLAMSAAGAFDAAKDIMEALRSKHNNLASELEVIFVLFVYVSAMFIQIALNCDESFLFDLDDLSKFLPFQVLLTEIGSRFVTLPEERLLAVVNALLHRCYKYPTATTAEVPQPLKKELSGVCRACFSADAVTKHVEFVKEYKQDFERHLDPESTTTFPATLAELTTRLKKWKNILQSNVEDRFPAVLRLEDESRVLRDFNVVDVEIPGQYFADQEVAPDHTVKLDRVGADVPIVRRHGSSFRRLTLIGSDGSQKHFIVQTSLTPNARSDERILQLFRVMNQMFDKHKESRRRHIGIHTPIIIPVWSQHIHGLEKEEMQALATTLDEEESADLRDQFDAIDVDKNGAISLDEMRQALAKDHPWKLKDARVAEILQAIDSNTDGFVDFEEFVAAALHVNQLEEHDSEKWQQRSRAAFEKFDIDGDGFITAEELRMHTGLKGSIEPLLEEADIDNDGKISLHEFRRLLRTASIKSRNVRNPPGYLVSRKV</sequence>
<evidence type="ECO:0000313" key="6">
    <source>
        <dbReference type="Proteomes" id="UP000712281"/>
    </source>
</evidence>
<feature type="domain" description="PI3K/PI4K catalytic" evidence="4">
    <location>
        <begin position="894"/>
        <end position="1153"/>
    </location>
</feature>
<dbReference type="InterPro" id="IPR018247">
    <property type="entry name" value="EF_Hand_1_Ca_BS"/>
</dbReference>
<feature type="region of interest" description="Disordered" evidence="2">
    <location>
        <begin position="595"/>
        <end position="658"/>
    </location>
</feature>
<dbReference type="SUPFAM" id="SSF56112">
    <property type="entry name" value="Protein kinase-like (PK-like)"/>
    <property type="match status" value="1"/>
</dbReference>
<dbReference type="EMBL" id="QGKW02001660">
    <property type="protein sequence ID" value="KAF2580184.1"/>
    <property type="molecule type" value="Genomic_DNA"/>
</dbReference>
<dbReference type="PANTHER" id="PTHR11139:SF1">
    <property type="entry name" value="TRANSFORMATION_TRANSCRIPTION DOMAIN-ASSOCIATED PROTEIN"/>
    <property type="match status" value="1"/>
</dbReference>
<feature type="domain" description="EF-hand" evidence="3">
    <location>
        <begin position="1072"/>
        <end position="1107"/>
    </location>
</feature>
<dbReference type="InterPro" id="IPR011009">
    <property type="entry name" value="Kinase-like_dom_sf"/>
</dbReference>
<dbReference type="SUPFAM" id="SSF47473">
    <property type="entry name" value="EF-hand"/>
    <property type="match status" value="1"/>
</dbReference>
<keyword evidence="1" id="KW-0106">Calcium</keyword>
<dbReference type="PANTHER" id="PTHR11139">
    <property type="entry name" value="ATAXIA TELANGIECTASIA MUTATED ATM -RELATED"/>
    <property type="match status" value="1"/>
</dbReference>
<feature type="domain" description="EF-hand" evidence="3">
    <location>
        <begin position="1030"/>
        <end position="1065"/>
    </location>
</feature>
<dbReference type="InterPro" id="IPR016024">
    <property type="entry name" value="ARM-type_fold"/>
</dbReference>
<dbReference type="Pfam" id="PF20206">
    <property type="entry name" value="Tra1_ring"/>
    <property type="match status" value="1"/>
</dbReference>
<protein>
    <recommendedName>
        <fullName evidence="7">Non-specific serine/threonine protein kinase</fullName>
    </recommendedName>
</protein>
<dbReference type="GO" id="GO:0035267">
    <property type="term" value="C:NuA4 histone acetyltransferase complex"/>
    <property type="evidence" value="ECO:0007669"/>
    <property type="project" value="TreeGrafter"/>
</dbReference>
<dbReference type="AlphaFoldDB" id="A0A8S9JDM0"/>
<proteinExistence type="predicted"/>
<feature type="region of interest" description="Disordered" evidence="2">
    <location>
        <begin position="236"/>
        <end position="257"/>
    </location>
</feature>
<reference evidence="5" key="1">
    <citation type="submission" date="2019-12" db="EMBL/GenBank/DDBJ databases">
        <title>Genome sequencing and annotation of Brassica cretica.</title>
        <authorList>
            <person name="Studholme D.J."/>
            <person name="Sarris P.F."/>
        </authorList>
    </citation>
    <scope>NUCLEOTIDE SEQUENCE</scope>
    <source>
        <strain evidence="5">PFS-001/15</strain>
        <tissue evidence="5">Leaf</tissue>
    </source>
</reference>
<dbReference type="SMART" id="SM00054">
    <property type="entry name" value="EFh"/>
    <property type="match status" value="4"/>
</dbReference>
<organism evidence="5 6">
    <name type="scientific">Brassica cretica</name>
    <name type="common">Mustard</name>
    <dbReference type="NCBI Taxonomy" id="69181"/>
    <lineage>
        <taxon>Eukaryota</taxon>
        <taxon>Viridiplantae</taxon>
        <taxon>Streptophyta</taxon>
        <taxon>Embryophyta</taxon>
        <taxon>Tracheophyta</taxon>
        <taxon>Spermatophyta</taxon>
        <taxon>Magnoliopsida</taxon>
        <taxon>eudicotyledons</taxon>
        <taxon>Gunneridae</taxon>
        <taxon>Pentapetalae</taxon>
        <taxon>rosids</taxon>
        <taxon>malvids</taxon>
        <taxon>Brassicales</taxon>
        <taxon>Brassicaceae</taxon>
        <taxon>Brassiceae</taxon>
        <taxon>Brassica</taxon>
    </lineage>
</organism>
<dbReference type="PROSITE" id="PS50222">
    <property type="entry name" value="EF_HAND_2"/>
    <property type="match status" value="4"/>
</dbReference>
<dbReference type="InterPro" id="IPR000403">
    <property type="entry name" value="PI3/4_kinase_cat_dom"/>
</dbReference>
<evidence type="ECO:0000256" key="1">
    <source>
        <dbReference type="ARBA" id="ARBA00022837"/>
    </source>
</evidence>
<feature type="domain" description="EF-hand" evidence="3">
    <location>
        <begin position="993"/>
        <end position="1028"/>
    </location>
</feature>
<comment type="caution">
    <text evidence="5">The sequence shown here is derived from an EMBL/GenBank/DDBJ whole genome shotgun (WGS) entry which is preliminary data.</text>
</comment>
<dbReference type="InterPro" id="IPR050517">
    <property type="entry name" value="DDR_Repair_Kinase"/>
</dbReference>
<feature type="compositionally biased region" description="Polar residues" evidence="2">
    <location>
        <begin position="8"/>
        <end position="20"/>
    </location>
</feature>
<feature type="domain" description="EF-hand" evidence="3">
    <location>
        <begin position="1110"/>
        <end position="1137"/>
    </location>
</feature>
<dbReference type="InterPro" id="IPR011992">
    <property type="entry name" value="EF-hand-dom_pair"/>
</dbReference>
<evidence type="ECO:0000256" key="2">
    <source>
        <dbReference type="SAM" id="MobiDB-lite"/>
    </source>
</evidence>
<dbReference type="GO" id="GO:0006355">
    <property type="term" value="P:regulation of DNA-templated transcription"/>
    <property type="evidence" value="ECO:0007669"/>
    <property type="project" value="TreeGrafter"/>
</dbReference>
<feature type="compositionally biased region" description="Polar residues" evidence="2">
    <location>
        <begin position="645"/>
        <end position="658"/>
    </location>
</feature>
<dbReference type="InterPro" id="IPR046805">
    <property type="entry name" value="Tra1_ring"/>
</dbReference>
<evidence type="ECO:0000259" key="4">
    <source>
        <dbReference type="PROSITE" id="PS50290"/>
    </source>
</evidence>
<accession>A0A8S9JDM0</accession>
<feature type="region of interest" description="Disordered" evidence="2">
    <location>
        <begin position="1"/>
        <end position="23"/>
    </location>
</feature>
<dbReference type="PROSITE" id="PS00018">
    <property type="entry name" value="EF_HAND_1"/>
    <property type="match status" value="4"/>
</dbReference>
<gene>
    <name evidence="5" type="ORF">F2Q68_00003757</name>
</gene>
<dbReference type="Proteomes" id="UP000712281">
    <property type="component" value="Unassembled WGS sequence"/>
</dbReference>